<gene>
    <name evidence="1" type="ORF">FHW16_003867</name>
</gene>
<reference evidence="1 2" key="1">
    <citation type="submission" date="2020-07" db="EMBL/GenBank/DDBJ databases">
        <title>Genomic Encyclopedia of Type Strains, Phase IV (KMG-V): Genome sequencing to study the core and pangenomes of soil and plant-associated prokaryotes.</title>
        <authorList>
            <person name="Whitman W."/>
        </authorList>
    </citation>
    <scope>NUCLEOTIDE SEQUENCE [LARGE SCALE GENOMIC DNA]</scope>
    <source>
        <strain evidence="1 2">AN3</strain>
    </source>
</reference>
<keyword evidence="2" id="KW-1185">Reference proteome</keyword>
<organism evidence="1 2">
    <name type="scientific">Phyllobacterium myrsinacearum</name>
    <dbReference type="NCBI Taxonomy" id="28101"/>
    <lineage>
        <taxon>Bacteria</taxon>
        <taxon>Pseudomonadati</taxon>
        <taxon>Pseudomonadota</taxon>
        <taxon>Alphaproteobacteria</taxon>
        <taxon>Hyphomicrobiales</taxon>
        <taxon>Phyllobacteriaceae</taxon>
        <taxon>Phyllobacterium</taxon>
    </lineage>
</organism>
<proteinExistence type="predicted"/>
<evidence type="ECO:0000313" key="2">
    <source>
        <dbReference type="Proteomes" id="UP000549052"/>
    </source>
</evidence>
<sequence>MPQTYADLTLAEALSDPLINAVMSADHVTRSELELLMKSVARKNLEAAASSNWQRPFTVDRPAVTKSLLALGARARTACCESAV</sequence>
<comment type="caution">
    <text evidence="1">The sequence shown here is derived from an EMBL/GenBank/DDBJ whole genome shotgun (WGS) entry which is preliminary data.</text>
</comment>
<dbReference type="RefSeq" id="WP_182550801.1">
    <property type="nucleotide sequence ID" value="NZ_JACGXN010000006.1"/>
</dbReference>
<protein>
    <submittedName>
        <fullName evidence="1">Uncharacterized protein</fullName>
    </submittedName>
</protein>
<evidence type="ECO:0000313" key="1">
    <source>
        <dbReference type="EMBL" id="MBA8880148.1"/>
    </source>
</evidence>
<name>A0A839EPJ1_9HYPH</name>
<dbReference type="AlphaFoldDB" id="A0A839EPJ1"/>
<dbReference type="EMBL" id="JACGXN010000006">
    <property type="protein sequence ID" value="MBA8880148.1"/>
    <property type="molecule type" value="Genomic_DNA"/>
</dbReference>
<accession>A0A839EPJ1</accession>
<dbReference type="Proteomes" id="UP000549052">
    <property type="component" value="Unassembled WGS sequence"/>
</dbReference>